<dbReference type="CDD" id="cd00808">
    <property type="entry name" value="GluRS_core"/>
    <property type="match status" value="1"/>
</dbReference>
<feature type="domain" description="Aminoacyl-tRNA synthetase class I anticodon-binding" evidence="9">
    <location>
        <begin position="341"/>
        <end position="464"/>
    </location>
</feature>
<dbReference type="STRING" id="1798382.A3D77_07665"/>
<dbReference type="InterPro" id="IPR049940">
    <property type="entry name" value="GluQ/Sye"/>
</dbReference>
<dbReference type="GO" id="GO:0006424">
    <property type="term" value="P:glutamyl-tRNA aminoacylation"/>
    <property type="evidence" value="ECO:0007669"/>
    <property type="project" value="UniProtKB-UniRule"/>
</dbReference>
<organism evidence="10 11">
    <name type="scientific">Candidatus Gottesmanbacteria bacterium RIFCSPHIGHO2_02_FULL_39_11</name>
    <dbReference type="NCBI Taxonomy" id="1798382"/>
    <lineage>
        <taxon>Bacteria</taxon>
        <taxon>Candidatus Gottesmaniibacteriota</taxon>
    </lineage>
</organism>
<dbReference type="GO" id="GO:0000049">
    <property type="term" value="F:tRNA binding"/>
    <property type="evidence" value="ECO:0007669"/>
    <property type="project" value="InterPro"/>
</dbReference>
<dbReference type="GO" id="GO:0008270">
    <property type="term" value="F:zinc ion binding"/>
    <property type="evidence" value="ECO:0007669"/>
    <property type="project" value="InterPro"/>
</dbReference>
<accession>A0A1F5ZSF9</accession>
<name>A0A1F5ZSF9_9BACT</name>
<dbReference type="PANTHER" id="PTHR43311">
    <property type="entry name" value="GLUTAMATE--TRNA LIGASE"/>
    <property type="match status" value="1"/>
</dbReference>
<evidence type="ECO:0000256" key="2">
    <source>
        <dbReference type="ARBA" id="ARBA00022598"/>
    </source>
</evidence>
<dbReference type="Pfam" id="PF19269">
    <property type="entry name" value="Anticodon_2"/>
    <property type="match status" value="1"/>
</dbReference>
<dbReference type="SUPFAM" id="SSF52374">
    <property type="entry name" value="Nucleotidylyl transferase"/>
    <property type="match status" value="1"/>
</dbReference>
<dbReference type="NCBIfam" id="TIGR00464">
    <property type="entry name" value="gltX_bact"/>
    <property type="match status" value="1"/>
</dbReference>
<comment type="similarity">
    <text evidence="1 7">Belongs to the class-I aminoacyl-tRNA synthetase family. Glutamate--tRNA ligase type 1 subfamily.</text>
</comment>
<feature type="domain" description="Glutamyl/glutaminyl-tRNA synthetase class Ib catalytic" evidence="8">
    <location>
        <begin position="5"/>
        <end position="321"/>
    </location>
</feature>
<keyword evidence="6 7" id="KW-0030">Aminoacyl-tRNA synthetase</keyword>
<dbReference type="EMBL" id="MFJL01000026">
    <property type="protein sequence ID" value="OGG15389.1"/>
    <property type="molecule type" value="Genomic_DNA"/>
</dbReference>
<keyword evidence="7" id="KW-0963">Cytoplasm</keyword>
<dbReference type="InterPro" id="IPR033910">
    <property type="entry name" value="GluRS_core"/>
</dbReference>
<dbReference type="InterPro" id="IPR001412">
    <property type="entry name" value="aa-tRNA-synth_I_CS"/>
</dbReference>
<dbReference type="AlphaFoldDB" id="A0A1F5ZSF9"/>
<dbReference type="EC" id="6.1.1.17" evidence="7"/>
<keyword evidence="3 7" id="KW-0547">Nucleotide-binding</keyword>
<dbReference type="GO" id="GO:0005829">
    <property type="term" value="C:cytosol"/>
    <property type="evidence" value="ECO:0007669"/>
    <property type="project" value="TreeGrafter"/>
</dbReference>
<evidence type="ECO:0000256" key="5">
    <source>
        <dbReference type="ARBA" id="ARBA00022917"/>
    </source>
</evidence>
<evidence type="ECO:0000256" key="4">
    <source>
        <dbReference type="ARBA" id="ARBA00022840"/>
    </source>
</evidence>
<dbReference type="PROSITE" id="PS00178">
    <property type="entry name" value="AA_TRNA_LIGASE_I"/>
    <property type="match status" value="1"/>
</dbReference>
<dbReference type="InterPro" id="IPR045462">
    <property type="entry name" value="aa-tRNA-synth_I_cd-bd"/>
</dbReference>
<comment type="caution">
    <text evidence="10">The sequence shown here is derived from an EMBL/GenBank/DDBJ whole genome shotgun (WGS) entry which is preliminary data.</text>
</comment>
<evidence type="ECO:0000256" key="1">
    <source>
        <dbReference type="ARBA" id="ARBA00007894"/>
    </source>
</evidence>
<dbReference type="HAMAP" id="MF_00022">
    <property type="entry name" value="Glu_tRNA_synth_type1"/>
    <property type="match status" value="1"/>
</dbReference>
<evidence type="ECO:0000256" key="7">
    <source>
        <dbReference type="HAMAP-Rule" id="MF_00022"/>
    </source>
</evidence>
<evidence type="ECO:0000313" key="11">
    <source>
        <dbReference type="Proteomes" id="UP000176923"/>
    </source>
</evidence>
<dbReference type="GO" id="GO:0004818">
    <property type="term" value="F:glutamate-tRNA ligase activity"/>
    <property type="evidence" value="ECO:0007669"/>
    <property type="project" value="UniProtKB-UniRule"/>
</dbReference>
<dbReference type="InterPro" id="IPR008925">
    <property type="entry name" value="aa_tRNA-synth_I_cd-bd_sf"/>
</dbReference>
<feature type="binding site" evidence="7">
    <location>
        <position position="255"/>
    </location>
    <ligand>
        <name>ATP</name>
        <dbReference type="ChEBI" id="CHEBI:30616"/>
    </ligand>
</feature>
<comment type="function">
    <text evidence="7">Catalyzes the attachment of glutamate to tRNA(Glu) in a two-step reaction: glutamate is first activated by ATP to form Glu-AMP and then transferred to the acceptor end of tRNA(Glu).</text>
</comment>
<comment type="caution">
    <text evidence="7">Lacks conserved residue(s) required for the propagation of feature annotation.</text>
</comment>
<comment type="catalytic activity">
    <reaction evidence="7">
        <text>tRNA(Glu) + L-glutamate + ATP = L-glutamyl-tRNA(Glu) + AMP + diphosphate</text>
        <dbReference type="Rhea" id="RHEA:23540"/>
        <dbReference type="Rhea" id="RHEA-COMP:9663"/>
        <dbReference type="Rhea" id="RHEA-COMP:9680"/>
        <dbReference type="ChEBI" id="CHEBI:29985"/>
        <dbReference type="ChEBI" id="CHEBI:30616"/>
        <dbReference type="ChEBI" id="CHEBI:33019"/>
        <dbReference type="ChEBI" id="CHEBI:78442"/>
        <dbReference type="ChEBI" id="CHEBI:78520"/>
        <dbReference type="ChEBI" id="CHEBI:456215"/>
        <dbReference type="EC" id="6.1.1.17"/>
    </reaction>
</comment>
<sequence length="466" mass="53988">MIKPVRVRIAPSPTGEDLHIGNVYTALLNYVYAKKNNGIFIVRIEDTDRTRYVQGSEARILNSLKWFDLDYDEGPDTEGKYGPYRQSERLNFYKKYAEELVGKGKAYYCFCTSARLEEMRKGQIARKEPTLYDGFCKNINSKEAKKRSLNEKYVIRLNVPDSGTTQFEDVIRGKVTFENKLIDDQVLLKSDGYPTYHLAVVVDDYLMGISHVIRAEDWISSTPKHILLYHYLGWELPVFCHVPLIRNPDHSKLSKRKNPVWASWYKDQGFLPEAILNYLAQMGWSYPGDIEIYTIEEMIKKFDIAHLKAVGPSFDLKKLEWVNGEYIRKTENPKLKDQISNYLDHNYPEEIIGKTIPLVKERIKKFSDYLPLSSFFFEKPTAYEIDIKAWKDIFAKTSEKLKSVKKWDAVSIGEAMQQVVNETGKKSSDYFMAVRIAVTGRKVSPPLNESMEILGKEESTERLKLV</sequence>
<feature type="short sequence motif" description="'KMSKS' region" evidence="7">
    <location>
        <begin position="252"/>
        <end position="256"/>
    </location>
</feature>
<dbReference type="InterPro" id="IPR020058">
    <property type="entry name" value="Glu/Gln-tRNA-synth_Ib_cat-dom"/>
</dbReference>
<keyword evidence="4 7" id="KW-0067">ATP-binding</keyword>
<keyword evidence="5 7" id="KW-0648">Protein biosynthesis</keyword>
<dbReference type="InterPro" id="IPR014729">
    <property type="entry name" value="Rossmann-like_a/b/a_fold"/>
</dbReference>
<evidence type="ECO:0000259" key="8">
    <source>
        <dbReference type="Pfam" id="PF00749"/>
    </source>
</evidence>
<dbReference type="SUPFAM" id="SSF48163">
    <property type="entry name" value="An anticodon-binding domain of class I aminoacyl-tRNA synthetases"/>
    <property type="match status" value="1"/>
</dbReference>
<dbReference type="Gene3D" id="3.40.50.620">
    <property type="entry name" value="HUPs"/>
    <property type="match status" value="1"/>
</dbReference>
<dbReference type="InterPro" id="IPR004527">
    <property type="entry name" value="Glu-tRNA-ligase_bac/mito"/>
</dbReference>
<evidence type="ECO:0000259" key="9">
    <source>
        <dbReference type="Pfam" id="PF19269"/>
    </source>
</evidence>
<dbReference type="FunFam" id="3.40.50.620:FF:000045">
    <property type="entry name" value="Glutamate--tRNA ligase, mitochondrial"/>
    <property type="match status" value="1"/>
</dbReference>
<evidence type="ECO:0000256" key="6">
    <source>
        <dbReference type="ARBA" id="ARBA00023146"/>
    </source>
</evidence>
<dbReference type="PRINTS" id="PR00987">
    <property type="entry name" value="TRNASYNTHGLU"/>
</dbReference>
<keyword evidence="2 7" id="KW-0436">Ligase</keyword>
<dbReference type="PANTHER" id="PTHR43311:SF2">
    <property type="entry name" value="GLUTAMATE--TRNA LIGASE, MITOCHONDRIAL-RELATED"/>
    <property type="match status" value="1"/>
</dbReference>
<comment type="subunit">
    <text evidence="7">Monomer.</text>
</comment>
<dbReference type="InterPro" id="IPR000924">
    <property type="entry name" value="Glu/Gln-tRNA-synth"/>
</dbReference>
<dbReference type="GO" id="GO:0005524">
    <property type="term" value="F:ATP binding"/>
    <property type="evidence" value="ECO:0007669"/>
    <property type="project" value="UniProtKB-UniRule"/>
</dbReference>
<reference evidence="10 11" key="1">
    <citation type="journal article" date="2016" name="Nat. Commun.">
        <title>Thousands of microbial genomes shed light on interconnected biogeochemical processes in an aquifer system.</title>
        <authorList>
            <person name="Anantharaman K."/>
            <person name="Brown C.T."/>
            <person name="Hug L.A."/>
            <person name="Sharon I."/>
            <person name="Castelle C.J."/>
            <person name="Probst A.J."/>
            <person name="Thomas B.C."/>
            <person name="Singh A."/>
            <person name="Wilkins M.J."/>
            <person name="Karaoz U."/>
            <person name="Brodie E.L."/>
            <person name="Williams K.H."/>
            <person name="Hubbard S.S."/>
            <person name="Banfield J.F."/>
        </authorList>
    </citation>
    <scope>NUCLEOTIDE SEQUENCE [LARGE SCALE GENOMIC DNA]</scope>
</reference>
<proteinExistence type="inferred from homology"/>
<dbReference type="Gene3D" id="1.10.10.350">
    <property type="match status" value="1"/>
</dbReference>
<evidence type="ECO:0000256" key="3">
    <source>
        <dbReference type="ARBA" id="ARBA00022741"/>
    </source>
</evidence>
<dbReference type="Proteomes" id="UP000176923">
    <property type="component" value="Unassembled WGS sequence"/>
</dbReference>
<evidence type="ECO:0000313" key="10">
    <source>
        <dbReference type="EMBL" id="OGG15389.1"/>
    </source>
</evidence>
<comment type="subcellular location">
    <subcellularLocation>
        <location evidence="7">Cytoplasm</location>
    </subcellularLocation>
</comment>
<dbReference type="InterPro" id="IPR020751">
    <property type="entry name" value="aa-tRNA-synth_I_codon-bd_sub2"/>
</dbReference>
<protein>
    <recommendedName>
        <fullName evidence="7">Glutamate--tRNA ligase</fullName>
        <ecNumber evidence="7">6.1.1.17</ecNumber>
    </recommendedName>
    <alternativeName>
        <fullName evidence="7">Glutamyl-tRNA synthetase</fullName>
        <shortName evidence="7">GluRS</shortName>
    </alternativeName>
</protein>
<gene>
    <name evidence="7" type="primary">gltX</name>
    <name evidence="10" type="ORF">A3D77_07665</name>
</gene>
<dbReference type="Pfam" id="PF00749">
    <property type="entry name" value="tRNA-synt_1c"/>
    <property type="match status" value="1"/>
</dbReference>